<dbReference type="AlphaFoldDB" id="A0A1G2Q5L9"/>
<comment type="caution">
    <text evidence="6">The sequence shown here is derived from an EMBL/GenBank/DDBJ whole genome shotgun (WGS) entry which is preliminary data.</text>
</comment>
<dbReference type="InterPro" id="IPR000086">
    <property type="entry name" value="NUDIX_hydrolase_dom"/>
</dbReference>
<comment type="similarity">
    <text evidence="4">Belongs to the Nudix hydrolase family.</text>
</comment>
<keyword evidence="2 4" id="KW-0378">Hydrolase</keyword>
<reference evidence="6 7" key="1">
    <citation type="journal article" date="2016" name="Nat. Commun.">
        <title>Thousands of microbial genomes shed light on interconnected biogeochemical processes in an aquifer system.</title>
        <authorList>
            <person name="Anantharaman K."/>
            <person name="Brown C.T."/>
            <person name="Hug L.A."/>
            <person name="Sharon I."/>
            <person name="Castelle C.J."/>
            <person name="Probst A.J."/>
            <person name="Thomas B.C."/>
            <person name="Singh A."/>
            <person name="Wilkins M.J."/>
            <person name="Karaoz U."/>
            <person name="Brodie E.L."/>
            <person name="Williams K.H."/>
            <person name="Hubbard S.S."/>
            <person name="Banfield J.F."/>
        </authorList>
    </citation>
    <scope>NUCLEOTIDE SEQUENCE [LARGE SCALE GENOMIC DNA]</scope>
</reference>
<dbReference type="SUPFAM" id="SSF55811">
    <property type="entry name" value="Nudix"/>
    <property type="match status" value="1"/>
</dbReference>
<evidence type="ECO:0000259" key="5">
    <source>
        <dbReference type="PROSITE" id="PS51462"/>
    </source>
</evidence>
<evidence type="ECO:0000256" key="2">
    <source>
        <dbReference type="ARBA" id="ARBA00022801"/>
    </source>
</evidence>
<dbReference type="PANTHER" id="PTHR43046:SF12">
    <property type="entry name" value="GDP-MANNOSE MANNOSYL HYDROLASE"/>
    <property type="match status" value="1"/>
</dbReference>
<comment type="cofactor">
    <cofactor evidence="1">
        <name>Mg(2+)</name>
        <dbReference type="ChEBI" id="CHEBI:18420"/>
    </cofactor>
</comment>
<accession>A0A1G2Q5L9</accession>
<evidence type="ECO:0000256" key="1">
    <source>
        <dbReference type="ARBA" id="ARBA00001946"/>
    </source>
</evidence>
<gene>
    <name evidence="6" type="ORF">A2226_03295</name>
</gene>
<dbReference type="Proteomes" id="UP000178936">
    <property type="component" value="Unassembled WGS sequence"/>
</dbReference>
<dbReference type="PRINTS" id="PR00502">
    <property type="entry name" value="NUDIXFAMILY"/>
</dbReference>
<feature type="domain" description="Nudix hydrolase" evidence="5">
    <location>
        <begin position="2"/>
        <end position="138"/>
    </location>
</feature>
<name>A0A1G2Q5L9_9BACT</name>
<dbReference type="Gene3D" id="3.90.79.10">
    <property type="entry name" value="Nucleoside Triphosphate Pyrophosphohydrolase"/>
    <property type="match status" value="1"/>
</dbReference>
<dbReference type="GO" id="GO:0016787">
    <property type="term" value="F:hydrolase activity"/>
    <property type="evidence" value="ECO:0007669"/>
    <property type="project" value="UniProtKB-KW"/>
</dbReference>
<dbReference type="EMBL" id="MHTB01000024">
    <property type="protein sequence ID" value="OHA55122.1"/>
    <property type="molecule type" value="Genomic_DNA"/>
</dbReference>
<sequence length="144" mass="16337">MELQVGVKALIKDSQGRFLFLKRALPYEGDTKPKWDIPGGRIDAGEPIFQALAREIKEETGLTMKGEPKILYAQDILRLDEKHIVRLTFEAQVEIGEITLDASDPNGTHHDDFTWVAPQEIKDLYHDVYLVPVFKLLGIEPNNP</sequence>
<protein>
    <recommendedName>
        <fullName evidence="5">Nudix hydrolase domain-containing protein</fullName>
    </recommendedName>
</protein>
<proteinExistence type="inferred from homology"/>
<evidence type="ECO:0000256" key="3">
    <source>
        <dbReference type="ARBA" id="ARBA00022842"/>
    </source>
</evidence>
<evidence type="ECO:0000313" key="7">
    <source>
        <dbReference type="Proteomes" id="UP000178936"/>
    </source>
</evidence>
<keyword evidence="3" id="KW-0460">Magnesium</keyword>
<evidence type="ECO:0000256" key="4">
    <source>
        <dbReference type="RuleBase" id="RU003476"/>
    </source>
</evidence>
<organism evidence="6 7">
    <name type="scientific">Candidatus Veblenbacteria bacterium RIFOXYA2_FULL_43_9</name>
    <dbReference type="NCBI Taxonomy" id="1802425"/>
    <lineage>
        <taxon>Bacteria</taxon>
        <taxon>Candidatus Vebleniibacteriota</taxon>
    </lineage>
</organism>
<dbReference type="Pfam" id="PF00293">
    <property type="entry name" value="NUDIX"/>
    <property type="match status" value="1"/>
</dbReference>
<evidence type="ECO:0000313" key="6">
    <source>
        <dbReference type="EMBL" id="OHA55122.1"/>
    </source>
</evidence>
<dbReference type="PROSITE" id="PS51462">
    <property type="entry name" value="NUDIX"/>
    <property type="match status" value="1"/>
</dbReference>
<dbReference type="InterPro" id="IPR015797">
    <property type="entry name" value="NUDIX_hydrolase-like_dom_sf"/>
</dbReference>
<dbReference type="PROSITE" id="PS00893">
    <property type="entry name" value="NUDIX_BOX"/>
    <property type="match status" value="1"/>
</dbReference>
<dbReference type="PANTHER" id="PTHR43046">
    <property type="entry name" value="GDP-MANNOSE MANNOSYL HYDROLASE"/>
    <property type="match status" value="1"/>
</dbReference>
<dbReference type="InterPro" id="IPR020476">
    <property type="entry name" value="Nudix_hydrolase"/>
</dbReference>
<dbReference type="InterPro" id="IPR020084">
    <property type="entry name" value="NUDIX_hydrolase_CS"/>
</dbReference>